<dbReference type="CDD" id="cd00525">
    <property type="entry name" value="AE_Prim_S_like"/>
    <property type="match status" value="1"/>
</dbReference>
<proteinExistence type="predicted"/>
<evidence type="ECO:0000259" key="3">
    <source>
        <dbReference type="Pfam" id="PF22548"/>
    </source>
</evidence>
<dbReference type="PANTHER" id="PTHR34985">
    <property type="entry name" value="SLR0554 PROTEIN"/>
    <property type="match status" value="1"/>
</dbReference>
<dbReference type="Pfam" id="PF08707">
    <property type="entry name" value="PriCT_2"/>
    <property type="match status" value="1"/>
</dbReference>
<feature type="domain" description="Primase C-terminal 2" evidence="2">
    <location>
        <begin position="275"/>
        <end position="334"/>
    </location>
</feature>
<evidence type="ECO:0000259" key="2">
    <source>
        <dbReference type="Pfam" id="PF08707"/>
    </source>
</evidence>
<protein>
    <submittedName>
        <fullName evidence="4">Primase C terminal 2 (PriCT-2)</fullName>
    </submittedName>
</protein>
<dbReference type="GO" id="GO:0016817">
    <property type="term" value="F:hydrolase activity, acting on acid anhydrides"/>
    <property type="evidence" value="ECO:0007669"/>
    <property type="project" value="InterPro"/>
</dbReference>
<keyword evidence="5" id="KW-1185">Reference proteome</keyword>
<dbReference type="PANTHER" id="PTHR34985:SF1">
    <property type="entry name" value="SLR0554 PROTEIN"/>
    <property type="match status" value="1"/>
</dbReference>
<accession>A0A1H6V3P5</accession>
<dbReference type="InterPro" id="IPR014819">
    <property type="entry name" value="PriCT_2"/>
</dbReference>
<gene>
    <name evidence="4" type="ORF">SAMN05192539_1005218</name>
</gene>
<reference evidence="5" key="1">
    <citation type="submission" date="2016-10" db="EMBL/GenBank/DDBJ databases">
        <authorList>
            <person name="Varghese N."/>
            <person name="Submissions S."/>
        </authorList>
    </citation>
    <scope>NUCLEOTIDE SEQUENCE [LARGE SCALE GENOMIC DNA]</scope>
    <source>
        <strain evidence="5">LMG 26031</strain>
    </source>
</reference>
<dbReference type="STRING" id="667676.SAMN05192539_1005218"/>
<dbReference type="Pfam" id="PF05272">
    <property type="entry name" value="VapE-like_dom"/>
    <property type="match status" value="1"/>
</dbReference>
<dbReference type="InterPro" id="IPR054347">
    <property type="entry name" value="TOTE_primase"/>
</dbReference>
<dbReference type="InterPro" id="IPR007936">
    <property type="entry name" value="VapE-like_dom"/>
</dbReference>
<name>A0A1H6V3P5_9BURK</name>
<organism evidence="4 5">
    <name type="scientific">Paraburkholderia diazotrophica</name>
    <dbReference type="NCBI Taxonomy" id="667676"/>
    <lineage>
        <taxon>Bacteria</taxon>
        <taxon>Pseudomonadati</taxon>
        <taxon>Pseudomonadota</taxon>
        <taxon>Betaproteobacteria</taxon>
        <taxon>Burkholderiales</taxon>
        <taxon>Burkholderiaceae</taxon>
        <taxon>Paraburkholderia</taxon>
    </lineage>
</organism>
<dbReference type="Pfam" id="PF22548">
    <property type="entry name" value="AEP-TOTE"/>
    <property type="match status" value="1"/>
</dbReference>
<dbReference type="EMBL" id="FNYE01000005">
    <property type="protein sequence ID" value="SEI96437.1"/>
    <property type="molecule type" value="Genomic_DNA"/>
</dbReference>
<evidence type="ECO:0000313" key="5">
    <source>
        <dbReference type="Proteomes" id="UP000198866"/>
    </source>
</evidence>
<sequence length="770" mass="86038">MNSTPTQDVVKHSHTVDGTDLAHDLLKWIEPLRRRMRSDIHGRKTADGQKCARRPLSDRALLAHFSGGEPVGLYPMAKGSSETQVGVLDFDSHRGATPWSEMFTTAQRVALRAAAFGLVAHAFRSSGGRGVHLIFMWDVPQHAYSVRELLREILHAEGLSSGTTGVVNGQVEIFPKSDFCFDCGNFFVLPLGGKSLPLDIEDIDDAPLPSEWLLGRDWVASAHVPLRERPAPRAMSVDGLTMDLKRVRAYLDLIPNSGADDLPFGEGSGEGGRAYLDLMIATHRATGGSEEGMALYAEMAGRSAKFRMEDLEHRWPSITPREGGITVRTLIAAARHYAPEAVAAIELAGVVDEFDTMAPVPISLYANYQGRPWSRQLMKTEGKNPRPLCNEANAAWALRNEPLFDKLFAYNTFSDRVDVLRANDFGLPVGEWKDGHDLVLLEWFQRIGLQFNHTQVERAVNIVAAERAYNPVQDYLRGLVWDGTLRLDTWLRDYVGAEQTAYKRAVGSRWMIGAVARALLPGAKMDNALIFEGAQGKFKSTVFDVLGGAWFQDTCPDIGRKDALENLRGAWIIEMGELSAMRAAEIEPMKQFIAARQDRYRPSYGRRAANYPRTCVFAGTTNGEKYLKDDENRRFWPVSVGTIDIQALRRDRDQLWAEAVHRFNAGEQWWLNAAETVDAVGEQAARKADDDWLPIIAAWLANLDGDFEGIDSHITNARIKTDALRIPISELGRRDADKDGKRIRYVMETLGYQRGKQIRVNGVPDRPWLK</sequence>
<dbReference type="Proteomes" id="UP000198866">
    <property type="component" value="Unassembled WGS sequence"/>
</dbReference>
<evidence type="ECO:0000313" key="4">
    <source>
        <dbReference type="EMBL" id="SEI96437.1"/>
    </source>
</evidence>
<evidence type="ECO:0000259" key="1">
    <source>
        <dbReference type="Pfam" id="PF05272"/>
    </source>
</evidence>
<dbReference type="AlphaFoldDB" id="A0A1H6V3P5"/>
<feature type="domain" description="TOTE conflict system primase" evidence="3">
    <location>
        <begin position="44"/>
        <end position="195"/>
    </location>
</feature>
<feature type="domain" description="Virulence-associated protein E-like" evidence="1">
    <location>
        <begin position="476"/>
        <end position="686"/>
    </location>
</feature>